<gene>
    <name evidence="2" type="ORF">DOK78_002160</name>
</gene>
<feature type="domain" description="NADP-dependent oxidoreductase" evidence="1">
    <location>
        <begin position="14"/>
        <end position="270"/>
    </location>
</feature>
<dbReference type="PIRSF" id="PIRSF000097">
    <property type="entry name" value="AKR"/>
    <property type="match status" value="1"/>
</dbReference>
<dbReference type="PANTHER" id="PTHR43638:SF3">
    <property type="entry name" value="ALDEHYDE REDUCTASE"/>
    <property type="match status" value="1"/>
</dbReference>
<dbReference type="Gene3D" id="3.20.20.100">
    <property type="entry name" value="NADP-dependent oxidoreductase domain"/>
    <property type="match status" value="1"/>
</dbReference>
<organism evidence="2 3">
    <name type="scientific">Candidatus Enterococcus lowellii</name>
    <dbReference type="NCBI Taxonomy" id="2230877"/>
    <lineage>
        <taxon>Bacteria</taxon>
        <taxon>Bacillati</taxon>
        <taxon>Bacillota</taxon>
        <taxon>Bacilli</taxon>
        <taxon>Lactobacillales</taxon>
        <taxon>Enterococcaceae</taxon>
        <taxon>Enterococcus</taxon>
    </lineage>
</organism>
<dbReference type="InterPro" id="IPR023210">
    <property type="entry name" value="NADP_OxRdtase_dom"/>
</dbReference>
<sequence>MTKKVTLAGKKVHPIGIGTWNIGNHTIDRDKEITAIQRGIEAGAQVIDTAEMYGSGLSEQLVGEAIRHFSRESLYLISKILPENASKKQLPQSLEKSLQRLAVDYLDLYLLHWQGAVPIEDTMEAMEKAKKAGKIRAWGVSNFDTKDLQKMTQLPHGQECIANQVKYNLFDRGIEYDLLPYMQKQQMTMIAYSPIVKGDFSGINRQQKMVLQEIVERHQISIPQLFLAWSIRDNHTIAIPKASKVEHMLENLQAGDISLTQQEYAQIDQVFCKPTSKQSLALW</sequence>
<dbReference type="InterPro" id="IPR036812">
    <property type="entry name" value="NAD(P)_OxRdtase_dom_sf"/>
</dbReference>
<dbReference type="Pfam" id="PF00248">
    <property type="entry name" value="Aldo_ket_red"/>
    <property type="match status" value="1"/>
</dbReference>
<evidence type="ECO:0000259" key="1">
    <source>
        <dbReference type="Pfam" id="PF00248"/>
    </source>
</evidence>
<dbReference type="InterPro" id="IPR020471">
    <property type="entry name" value="AKR"/>
</dbReference>
<protein>
    <recommendedName>
        <fullName evidence="1">NADP-dependent oxidoreductase domain-containing protein</fullName>
    </recommendedName>
</protein>
<dbReference type="SUPFAM" id="SSF51430">
    <property type="entry name" value="NAD(P)-linked oxidoreductase"/>
    <property type="match status" value="1"/>
</dbReference>
<dbReference type="Proteomes" id="UP000664701">
    <property type="component" value="Chromosome"/>
</dbReference>
<dbReference type="EMBL" id="CP147251">
    <property type="protein sequence ID" value="WYJ77522.1"/>
    <property type="molecule type" value="Genomic_DNA"/>
</dbReference>
<evidence type="ECO:0000313" key="3">
    <source>
        <dbReference type="Proteomes" id="UP000664701"/>
    </source>
</evidence>
<reference evidence="2 3" key="1">
    <citation type="submission" date="2021-03" db="EMBL/GenBank/DDBJ databases">
        <authorList>
            <person name="Gilmore M.S."/>
            <person name="Schwartzman J."/>
            <person name="Van Tyne D."/>
            <person name="Martin M."/>
            <person name="Earl A.M."/>
            <person name="Manson A.L."/>
            <person name="Straub T."/>
            <person name="Salamzade R."/>
            <person name="Saavedra J."/>
            <person name="Lebreton F."/>
            <person name="Prichula J."/>
            <person name="Schaufler K."/>
            <person name="Gaca A."/>
            <person name="Sgardioli B."/>
            <person name="Wagenaar J."/>
            <person name="Strong T."/>
        </authorList>
    </citation>
    <scope>NUCLEOTIDE SEQUENCE [LARGE SCALE GENOMIC DNA]</scope>
    <source>
        <strain evidence="2 3">DIV2402</strain>
    </source>
</reference>
<accession>A0ABZ2SP14</accession>
<evidence type="ECO:0000313" key="2">
    <source>
        <dbReference type="EMBL" id="WYJ77522.1"/>
    </source>
</evidence>
<dbReference type="PANTHER" id="PTHR43638">
    <property type="entry name" value="OXIDOREDUCTASE, ALDO/KETO REDUCTASE FAMILY PROTEIN"/>
    <property type="match status" value="1"/>
</dbReference>
<keyword evidence="3" id="KW-1185">Reference proteome</keyword>
<reference evidence="2 3" key="2">
    <citation type="submission" date="2024-03" db="EMBL/GenBank/DDBJ databases">
        <title>The Genome Sequence of Enterococcus sp. DIV2402.</title>
        <authorList>
            <consortium name="The Broad Institute Genomics Platform"/>
            <consortium name="The Broad Institute Microbial Omics Core"/>
            <consortium name="The Broad Institute Genomic Center for Infectious Diseases"/>
            <person name="Earl A."/>
            <person name="Manson A."/>
            <person name="Gilmore M."/>
            <person name="Schwartman J."/>
            <person name="Shea T."/>
            <person name="Abouelleil A."/>
            <person name="Cao P."/>
            <person name="Chapman S."/>
            <person name="Cusick C."/>
            <person name="Young S."/>
            <person name="Neafsey D."/>
            <person name="Nusbaum C."/>
            <person name="Birren B."/>
        </authorList>
    </citation>
    <scope>NUCLEOTIDE SEQUENCE [LARGE SCALE GENOMIC DNA]</scope>
    <source>
        <strain evidence="2 3">DIV2402</strain>
    </source>
</reference>
<proteinExistence type="predicted"/>
<dbReference type="PRINTS" id="PR00069">
    <property type="entry name" value="ALDKETRDTASE"/>
</dbReference>
<name>A0ABZ2SP14_9ENTE</name>
<dbReference type="RefSeq" id="WP_207940357.1">
    <property type="nucleotide sequence ID" value="NZ_CP147251.1"/>
</dbReference>